<evidence type="ECO:0000313" key="2">
    <source>
        <dbReference type="EMBL" id="MCH93930.1"/>
    </source>
</evidence>
<feature type="region of interest" description="Disordered" evidence="1">
    <location>
        <begin position="74"/>
        <end position="110"/>
    </location>
</feature>
<name>A0A392N288_9FABA</name>
<accession>A0A392N288</accession>
<dbReference type="Proteomes" id="UP000265520">
    <property type="component" value="Unassembled WGS sequence"/>
</dbReference>
<sequence>MTPEDRAGFEKLKAFVDSFPPARWETRAGVPVRDKNGNEQFSKRFINTKELLDCKNAAEAKICLLAADDQATKKAKKSKGRAGVVLDQSKPTPGNSLSPGGRASSSQAGV</sequence>
<proteinExistence type="predicted"/>
<protein>
    <submittedName>
        <fullName evidence="2">Uncharacterized protein</fullName>
    </submittedName>
</protein>
<evidence type="ECO:0000256" key="1">
    <source>
        <dbReference type="SAM" id="MobiDB-lite"/>
    </source>
</evidence>
<dbReference type="EMBL" id="LXQA010026099">
    <property type="protein sequence ID" value="MCH93930.1"/>
    <property type="molecule type" value="Genomic_DNA"/>
</dbReference>
<evidence type="ECO:0000313" key="3">
    <source>
        <dbReference type="Proteomes" id="UP000265520"/>
    </source>
</evidence>
<reference evidence="2 3" key="1">
    <citation type="journal article" date="2018" name="Front. Plant Sci.">
        <title>Red Clover (Trifolium pratense) and Zigzag Clover (T. medium) - A Picture of Genomic Similarities and Differences.</title>
        <authorList>
            <person name="Dluhosova J."/>
            <person name="Istvanek J."/>
            <person name="Nedelnik J."/>
            <person name="Repkova J."/>
        </authorList>
    </citation>
    <scope>NUCLEOTIDE SEQUENCE [LARGE SCALE GENOMIC DNA]</scope>
    <source>
        <strain evidence="3">cv. 10/8</strain>
        <tissue evidence="2">Leaf</tissue>
    </source>
</reference>
<comment type="caution">
    <text evidence="2">The sequence shown here is derived from an EMBL/GenBank/DDBJ whole genome shotgun (WGS) entry which is preliminary data.</text>
</comment>
<organism evidence="2 3">
    <name type="scientific">Trifolium medium</name>
    <dbReference type="NCBI Taxonomy" id="97028"/>
    <lineage>
        <taxon>Eukaryota</taxon>
        <taxon>Viridiplantae</taxon>
        <taxon>Streptophyta</taxon>
        <taxon>Embryophyta</taxon>
        <taxon>Tracheophyta</taxon>
        <taxon>Spermatophyta</taxon>
        <taxon>Magnoliopsida</taxon>
        <taxon>eudicotyledons</taxon>
        <taxon>Gunneridae</taxon>
        <taxon>Pentapetalae</taxon>
        <taxon>rosids</taxon>
        <taxon>fabids</taxon>
        <taxon>Fabales</taxon>
        <taxon>Fabaceae</taxon>
        <taxon>Papilionoideae</taxon>
        <taxon>50 kb inversion clade</taxon>
        <taxon>NPAAA clade</taxon>
        <taxon>Hologalegina</taxon>
        <taxon>IRL clade</taxon>
        <taxon>Trifolieae</taxon>
        <taxon>Trifolium</taxon>
    </lineage>
</organism>
<dbReference type="AlphaFoldDB" id="A0A392N288"/>
<keyword evidence="3" id="KW-1185">Reference proteome</keyword>
<feature type="compositionally biased region" description="Polar residues" evidence="1">
    <location>
        <begin position="89"/>
        <end position="110"/>
    </location>
</feature>